<comment type="caution">
    <text evidence="5">The sequence shown here is derived from an EMBL/GenBank/DDBJ whole genome shotgun (WGS) entry which is preliminary data.</text>
</comment>
<feature type="region of interest" description="Disordered" evidence="4">
    <location>
        <begin position="1"/>
        <end position="47"/>
    </location>
</feature>
<dbReference type="InterPro" id="IPR019791">
    <property type="entry name" value="Haem_peroxidase_animal"/>
</dbReference>
<dbReference type="PANTHER" id="PTHR11475">
    <property type="entry name" value="OXIDASE/PEROXIDASE"/>
    <property type="match status" value="1"/>
</dbReference>
<gene>
    <name evidence="5" type="ORF">GCM10023224_31060</name>
</gene>
<dbReference type="SUPFAM" id="SSF48113">
    <property type="entry name" value="Heme-dependent peroxidases"/>
    <property type="match status" value="1"/>
</dbReference>
<evidence type="ECO:0000313" key="5">
    <source>
        <dbReference type="EMBL" id="GAA4945546.1"/>
    </source>
</evidence>
<evidence type="ECO:0000256" key="1">
    <source>
        <dbReference type="ARBA" id="ARBA00004613"/>
    </source>
</evidence>
<evidence type="ECO:0000256" key="4">
    <source>
        <dbReference type="SAM" id="MobiDB-lite"/>
    </source>
</evidence>
<dbReference type="Pfam" id="PF03098">
    <property type="entry name" value="An_peroxidase"/>
    <property type="match status" value="1"/>
</dbReference>
<evidence type="ECO:0000313" key="6">
    <source>
        <dbReference type="Proteomes" id="UP001499993"/>
    </source>
</evidence>
<comment type="subcellular location">
    <subcellularLocation>
        <location evidence="1">Secreted</location>
    </subcellularLocation>
</comment>
<name>A0ABP9GJA5_9ACTN</name>
<proteinExistence type="predicted"/>
<keyword evidence="5" id="KW-0560">Oxidoreductase</keyword>
<dbReference type="GO" id="GO:0004601">
    <property type="term" value="F:peroxidase activity"/>
    <property type="evidence" value="ECO:0007669"/>
    <property type="project" value="UniProtKB-KW"/>
</dbReference>
<protein>
    <submittedName>
        <fullName evidence="5">Heme peroxidase family protein</fullName>
    </submittedName>
</protein>
<dbReference type="InterPro" id="IPR037120">
    <property type="entry name" value="Haem_peroxidase_sf_animal"/>
</dbReference>
<dbReference type="InterPro" id="IPR010255">
    <property type="entry name" value="Haem_peroxidase_sf"/>
</dbReference>
<keyword evidence="3" id="KW-0325">Glycoprotein</keyword>
<dbReference type="CDD" id="cd09819">
    <property type="entry name" value="An_peroxidase_bacterial_1"/>
    <property type="match status" value="1"/>
</dbReference>
<organism evidence="5 6">
    <name type="scientific">Streptomonospora halophila</name>
    <dbReference type="NCBI Taxonomy" id="427369"/>
    <lineage>
        <taxon>Bacteria</taxon>
        <taxon>Bacillati</taxon>
        <taxon>Actinomycetota</taxon>
        <taxon>Actinomycetes</taxon>
        <taxon>Streptosporangiales</taxon>
        <taxon>Nocardiopsidaceae</taxon>
        <taxon>Streptomonospora</taxon>
    </lineage>
</organism>
<dbReference type="PANTHER" id="PTHR11475:SF4">
    <property type="entry name" value="CHORION PEROXIDASE"/>
    <property type="match status" value="1"/>
</dbReference>
<accession>A0ABP9GJA5</accession>
<dbReference type="Proteomes" id="UP001499993">
    <property type="component" value="Unassembled WGS sequence"/>
</dbReference>
<sequence>MKSTAETSVQPEPDTDSGAEPRRSAPRSARSGHGLAPRGLGHVPESPMFEGRFGRMFRRLPALRLTEDEIKALAGRMVERSPGDPGMDNPDVPSGYTFLGQFIDHDITHDPSPLQVRRNDPDALTNFRSPFFDLDSVYGRGPGDQPYLYDDDNAGRFLVARRDGLLDLQRNAQETAIIPDPRNDENLFVTHLQLTMQLFHNKVVERLPELREDGRAPEESSFAAAQRIVRWHYQWVVIHDFLRRVVGEETFADVLRALPPSGPHHAVERAHLRHYRWRNNPFMPVEFSVAAYRFAHSMVRARYKLNTTVPDLPIFTAEPVSESDPLTHLGGFRALPPKWQIEWRRSFPLGTDGSEPAPSRAIDPFLAPPLMELPEEAAEGVASLARRNLTRGVSLGLPSGQAVACAMGVRPLPESELDTPRRGAPLWYYILREAELLADGRHLGPVGGRIVAEVFLGLLAADPSSYLSNDPGWRPALGGGEDGVFTMSDLIRFTGFGLDEV</sequence>
<reference evidence="6" key="1">
    <citation type="journal article" date="2019" name="Int. J. Syst. Evol. Microbiol.">
        <title>The Global Catalogue of Microorganisms (GCM) 10K type strain sequencing project: providing services to taxonomists for standard genome sequencing and annotation.</title>
        <authorList>
            <consortium name="The Broad Institute Genomics Platform"/>
            <consortium name="The Broad Institute Genome Sequencing Center for Infectious Disease"/>
            <person name="Wu L."/>
            <person name="Ma J."/>
        </authorList>
    </citation>
    <scope>NUCLEOTIDE SEQUENCE [LARGE SCALE GENOMIC DNA]</scope>
    <source>
        <strain evidence="6">JCM 18123</strain>
    </source>
</reference>
<dbReference type="RefSeq" id="WP_345557120.1">
    <property type="nucleotide sequence ID" value="NZ_BAABIK010000016.1"/>
</dbReference>
<keyword evidence="6" id="KW-1185">Reference proteome</keyword>
<keyword evidence="2" id="KW-0964">Secreted</keyword>
<dbReference type="EMBL" id="BAABIK010000016">
    <property type="protein sequence ID" value="GAA4945546.1"/>
    <property type="molecule type" value="Genomic_DNA"/>
</dbReference>
<evidence type="ECO:0000256" key="3">
    <source>
        <dbReference type="ARBA" id="ARBA00023180"/>
    </source>
</evidence>
<dbReference type="PROSITE" id="PS50292">
    <property type="entry name" value="PEROXIDASE_3"/>
    <property type="match status" value="1"/>
</dbReference>
<feature type="compositionally biased region" description="Polar residues" evidence="4">
    <location>
        <begin position="1"/>
        <end position="10"/>
    </location>
</feature>
<keyword evidence="5" id="KW-0575">Peroxidase</keyword>
<dbReference type="Gene3D" id="1.10.640.10">
    <property type="entry name" value="Haem peroxidase domain superfamily, animal type"/>
    <property type="match status" value="1"/>
</dbReference>
<evidence type="ECO:0000256" key="2">
    <source>
        <dbReference type="ARBA" id="ARBA00022525"/>
    </source>
</evidence>